<name>A0ABZ1U8U1_9ACTN</name>
<proteinExistence type="predicted"/>
<gene>
    <name evidence="1" type="ORF">OHA16_34275</name>
</gene>
<evidence type="ECO:0000313" key="2">
    <source>
        <dbReference type="Proteomes" id="UP001432222"/>
    </source>
</evidence>
<evidence type="ECO:0008006" key="3">
    <source>
        <dbReference type="Google" id="ProtNLM"/>
    </source>
</evidence>
<sequence length="205" mass="22631">MAGSTDRPQDAAARSVEARLRAALDGGDRDELRALYEQLGRPRVEVPGLAEEVRAAIVHAYVPVCAEHSDPRWRAEALCTEPPPPVDSAERLGRAGAALAALGVDPWPPMPCGLYHDAGYGNFDVILYDNGRGDPDRPGELFVSQLGLFVNGDDWDDRYRVALTEAGFHWIDERTGGVRVTGLGVRYFGEWKELCIDLLLFQWQD</sequence>
<organism evidence="1 2">
    <name type="scientific">Kitasatospora purpeofusca</name>
    <dbReference type="NCBI Taxonomy" id="67352"/>
    <lineage>
        <taxon>Bacteria</taxon>
        <taxon>Bacillati</taxon>
        <taxon>Actinomycetota</taxon>
        <taxon>Actinomycetes</taxon>
        <taxon>Kitasatosporales</taxon>
        <taxon>Streptomycetaceae</taxon>
        <taxon>Kitasatospora</taxon>
    </lineage>
</organism>
<dbReference type="EMBL" id="CP108110">
    <property type="protein sequence ID" value="WUQ87598.1"/>
    <property type="molecule type" value="Genomic_DNA"/>
</dbReference>
<protein>
    <recommendedName>
        <fullName evidence="3">SMI1/KNR4 family protein</fullName>
    </recommendedName>
</protein>
<evidence type="ECO:0000313" key="1">
    <source>
        <dbReference type="EMBL" id="WUQ87598.1"/>
    </source>
</evidence>
<dbReference type="Proteomes" id="UP001432222">
    <property type="component" value="Chromosome"/>
</dbReference>
<reference evidence="1" key="1">
    <citation type="submission" date="2022-10" db="EMBL/GenBank/DDBJ databases">
        <title>The complete genomes of actinobacterial strains from the NBC collection.</title>
        <authorList>
            <person name="Joergensen T.S."/>
            <person name="Alvarez Arevalo M."/>
            <person name="Sterndorff E.B."/>
            <person name="Faurdal D."/>
            <person name="Vuksanovic O."/>
            <person name="Mourched A.-S."/>
            <person name="Charusanti P."/>
            <person name="Shaw S."/>
            <person name="Blin K."/>
            <person name="Weber T."/>
        </authorList>
    </citation>
    <scope>NUCLEOTIDE SEQUENCE</scope>
    <source>
        <strain evidence="1">NBC_00222</strain>
    </source>
</reference>
<dbReference type="RefSeq" id="WP_328958157.1">
    <property type="nucleotide sequence ID" value="NZ_CP108110.1"/>
</dbReference>
<accession>A0ABZ1U8U1</accession>
<keyword evidence="2" id="KW-1185">Reference proteome</keyword>